<dbReference type="AlphaFoldDB" id="A0A974E152"/>
<accession>A0A974E152</accession>
<dbReference type="Proteomes" id="UP000694892">
    <property type="component" value="Chromosome 1L"/>
</dbReference>
<evidence type="ECO:0000313" key="1">
    <source>
        <dbReference type="EMBL" id="OCU01639.1"/>
    </source>
</evidence>
<dbReference type="PANTHER" id="PTHR21301">
    <property type="entry name" value="REVERSE TRANSCRIPTASE"/>
    <property type="match status" value="1"/>
</dbReference>
<dbReference type="EMBL" id="CM004466">
    <property type="protein sequence ID" value="OCU01639.1"/>
    <property type="molecule type" value="Genomic_DNA"/>
</dbReference>
<dbReference type="PANTHER" id="PTHR21301:SF10">
    <property type="entry name" value="REVERSE TRANSCRIPTASE DOMAIN-CONTAINING PROTEIN"/>
    <property type="match status" value="1"/>
</dbReference>
<name>A0A974E152_XENLA</name>
<reference evidence="2" key="1">
    <citation type="journal article" date="2016" name="Nature">
        <title>Genome evolution in the allotetraploid frog Xenopus laevis.</title>
        <authorList>
            <person name="Session A.M."/>
            <person name="Uno Y."/>
            <person name="Kwon T."/>
            <person name="Chapman J.A."/>
            <person name="Toyoda A."/>
            <person name="Takahashi S."/>
            <person name="Fukui A."/>
            <person name="Hikosaka A."/>
            <person name="Suzuki A."/>
            <person name="Kondo M."/>
            <person name="van Heeringen S.J."/>
            <person name="Quigley I."/>
            <person name="Heinz S."/>
            <person name="Ogino H."/>
            <person name="Ochi H."/>
            <person name="Hellsten U."/>
            <person name="Lyons J.B."/>
            <person name="Simakov O."/>
            <person name="Putnam N."/>
            <person name="Stites J."/>
            <person name="Kuroki Y."/>
            <person name="Tanaka T."/>
            <person name="Michiue T."/>
            <person name="Watanabe M."/>
            <person name="Bogdanovic O."/>
            <person name="Lister R."/>
            <person name="Georgiou G."/>
            <person name="Paranjpe S.S."/>
            <person name="van Kruijsbergen I."/>
            <person name="Shu S."/>
            <person name="Carlson J."/>
            <person name="Kinoshita T."/>
            <person name="Ohta Y."/>
            <person name="Mawaribuchi S."/>
            <person name="Jenkins J."/>
            <person name="Grimwood J."/>
            <person name="Schmutz J."/>
            <person name="Mitros T."/>
            <person name="Mozaffari S.V."/>
            <person name="Suzuki Y."/>
            <person name="Haramoto Y."/>
            <person name="Yamamoto T.S."/>
            <person name="Takagi C."/>
            <person name="Heald R."/>
            <person name="Miller K."/>
            <person name="Haudenschild C."/>
            <person name="Kitzman J."/>
            <person name="Nakayama T."/>
            <person name="Izutsu Y."/>
            <person name="Robert J."/>
            <person name="Fortriede J."/>
            <person name="Burns K."/>
            <person name="Lotay V."/>
            <person name="Karimi K."/>
            <person name="Yasuoka Y."/>
            <person name="Dichmann D.S."/>
            <person name="Flajnik M.F."/>
            <person name="Houston D.W."/>
            <person name="Shendure J."/>
            <person name="DuPasquier L."/>
            <person name="Vize P.D."/>
            <person name="Zorn A.M."/>
            <person name="Ito M."/>
            <person name="Marcotte E.M."/>
            <person name="Wallingford J.B."/>
            <person name="Ito Y."/>
            <person name="Asashima M."/>
            <person name="Ueno N."/>
            <person name="Matsuda Y."/>
            <person name="Veenstra G.J."/>
            <person name="Fujiyama A."/>
            <person name="Harland R.M."/>
            <person name="Taira M."/>
            <person name="Rokhsar D.S."/>
        </authorList>
    </citation>
    <scope>NUCLEOTIDE SEQUENCE [LARGE SCALE GENOMIC DNA]</scope>
    <source>
        <strain evidence="2">J</strain>
    </source>
</reference>
<protein>
    <submittedName>
        <fullName evidence="1">Uncharacterized protein</fullName>
    </submittedName>
</protein>
<proteinExistence type="predicted"/>
<gene>
    <name evidence="1" type="ORF">XELAEV_18007431mg</name>
</gene>
<evidence type="ECO:0000313" key="2">
    <source>
        <dbReference type="Proteomes" id="UP000694892"/>
    </source>
</evidence>
<sequence length="185" mass="21535">MGTRFAPQNANLFMEKLEEDFLIYSDTTERNHHLKTLKADFIERGYNPWIVDQYISRSTRIPRINWVPLVVTYNPQLKTLKKIARYLQGTLHKDEWIKSIFPDPPLLAFRQPSNVKKTYNKKCPITAVPTKNGTYPCGKRQCKTCRHILISDKIQMLNTLEEYSIYGQYNCSSSSAPDAKQENCI</sequence>
<organism evidence="1 2">
    <name type="scientific">Xenopus laevis</name>
    <name type="common">African clawed frog</name>
    <dbReference type="NCBI Taxonomy" id="8355"/>
    <lineage>
        <taxon>Eukaryota</taxon>
        <taxon>Metazoa</taxon>
        <taxon>Chordata</taxon>
        <taxon>Craniata</taxon>
        <taxon>Vertebrata</taxon>
        <taxon>Euteleostomi</taxon>
        <taxon>Amphibia</taxon>
        <taxon>Batrachia</taxon>
        <taxon>Anura</taxon>
        <taxon>Pipoidea</taxon>
        <taxon>Pipidae</taxon>
        <taxon>Xenopodinae</taxon>
        <taxon>Xenopus</taxon>
        <taxon>Xenopus</taxon>
    </lineage>
</organism>